<dbReference type="Gene3D" id="2.60.40.4100">
    <property type="entry name" value="Zona pellucida, ZP-C domain"/>
    <property type="match status" value="1"/>
</dbReference>
<dbReference type="Gene3D" id="2.60.40.3210">
    <property type="entry name" value="Zona pellucida, ZP-N domain"/>
    <property type="match status" value="1"/>
</dbReference>
<keyword evidence="4" id="KW-1133">Transmembrane helix</keyword>
<dbReference type="InterPro" id="IPR048290">
    <property type="entry name" value="ZP_chr"/>
</dbReference>
<dbReference type="GeneTree" id="ENSGT00940000156038"/>
<dbReference type="Ensembl" id="ENSNFUT00015048120.1">
    <property type="protein sequence ID" value="ENSNFUP00015046105.1"/>
    <property type="gene ID" value="ENSNFUG00015021864.1"/>
</dbReference>
<reference evidence="6" key="1">
    <citation type="submission" date="2014-08" db="EMBL/GenBank/DDBJ databases">
        <authorList>
            <person name="Senf B."/>
            <person name="Petzold A."/>
            <person name="Downie B.R."/>
            <person name="Koch P."/>
            <person name="Platzer M."/>
        </authorList>
    </citation>
    <scope>NUCLEOTIDE SEQUENCE [LARGE SCALE GENOMIC DNA]</scope>
    <source>
        <strain evidence="6">GRZ</strain>
    </source>
</reference>
<evidence type="ECO:0000313" key="7">
    <source>
        <dbReference type="Proteomes" id="UP000694548"/>
    </source>
</evidence>
<dbReference type="InterPro" id="IPR042235">
    <property type="entry name" value="ZP-C_dom"/>
</dbReference>
<keyword evidence="1" id="KW-0732">Signal</keyword>
<dbReference type="InterPro" id="IPR055355">
    <property type="entry name" value="ZP-C"/>
</dbReference>
<dbReference type="InterPro" id="IPR055356">
    <property type="entry name" value="ZP-N"/>
</dbReference>
<dbReference type="InterPro" id="IPR001507">
    <property type="entry name" value="ZP_dom"/>
</dbReference>
<dbReference type="PROSITE" id="PS51034">
    <property type="entry name" value="ZP_2"/>
    <property type="match status" value="1"/>
</dbReference>
<reference evidence="6" key="3">
    <citation type="submission" date="2025-09" db="UniProtKB">
        <authorList>
            <consortium name="Ensembl"/>
        </authorList>
    </citation>
    <scope>IDENTIFICATION</scope>
</reference>
<evidence type="ECO:0000256" key="1">
    <source>
        <dbReference type="ARBA" id="ARBA00022729"/>
    </source>
</evidence>
<keyword evidence="7" id="KW-1185">Reference proteome</keyword>
<name>A0A8C6PMI2_NOTFU</name>
<dbReference type="PANTHER" id="PTHR14002">
    <property type="entry name" value="ENDOGLIN/TGF-BETA RECEPTOR TYPE III"/>
    <property type="match status" value="1"/>
</dbReference>
<dbReference type="Proteomes" id="UP000694548">
    <property type="component" value="Chromosome sgr12"/>
</dbReference>
<dbReference type="AlphaFoldDB" id="A0A8C6PMI2"/>
<reference evidence="6" key="2">
    <citation type="submission" date="2025-08" db="UniProtKB">
        <authorList>
            <consortium name="Ensembl"/>
        </authorList>
    </citation>
    <scope>IDENTIFICATION</scope>
</reference>
<keyword evidence="2" id="KW-1015">Disulfide bond</keyword>
<dbReference type="PANTHER" id="PTHR14002:SF50">
    <property type="entry name" value="ALPHA-TECTORIN-LIKE-RELATED"/>
    <property type="match status" value="1"/>
</dbReference>
<feature type="domain" description="ZP" evidence="5">
    <location>
        <begin position="1"/>
        <end position="231"/>
    </location>
</feature>
<accession>A0A8C6PMI2</accession>
<dbReference type="PRINTS" id="PR00023">
    <property type="entry name" value="ZPELLUCIDA"/>
</dbReference>
<sequence>CDSSGTMSVSRCQLFEAGFHSSNLHLKDDTCNGTIQNGRLIFRFDNDDHLCGTVLKSNGTHLIYENGIFNDVDTQRGIISRERDLQLHFSCVYSLTQAVSMNVQINALESLLISVLTCFVMYIKPVEVVDVFYVEVRTEGVDQHQISTVIDSCWATPDTNANNPIHWDLIISECPNPADGTVKLIQNGVSTVARFSFKMFTFTNSDEIYLHCNIHLCLLSSNSCTAVRTASLFKVYNSLGGPGSITSSTHPKTFGSSIFVYSLYLGVIECNLFWLFCGNVFIKCNLG</sequence>
<evidence type="ECO:0000256" key="3">
    <source>
        <dbReference type="ARBA" id="ARBA00023180"/>
    </source>
</evidence>
<keyword evidence="4" id="KW-0812">Transmembrane</keyword>
<protein>
    <recommendedName>
        <fullName evidence="5">ZP domain-containing protein</fullName>
    </recommendedName>
</protein>
<feature type="transmembrane region" description="Helical" evidence="4">
    <location>
        <begin position="258"/>
        <end position="282"/>
    </location>
</feature>
<dbReference type="Pfam" id="PF23344">
    <property type="entry name" value="ZP-N"/>
    <property type="match status" value="1"/>
</dbReference>
<evidence type="ECO:0000256" key="4">
    <source>
        <dbReference type="SAM" id="Phobius"/>
    </source>
</evidence>
<dbReference type="Pfam" id="PF00100">
    <property type="entry name" value="Zona_pellucida"/>
    <property type="match status" value="1"/>
</dbReference>
<proteinExistence type="predicted"/>
<evidence type="ECO:0000256" key="2">
    <source>
        <dbReference type="ARBA" id="ARBA00023157"/>
    </source>
</evidence>
<evidence type="ECO:0000313" key="6">
    <source>
        <dbReference type="Ensembl" id="ENSNFUP00015046105.1"/>
    </source>
</evidence>
<evidence type="ECO:0000259" key="5">
    <source>
        <dbReference type="PROSITE" id="PS51034"/>
    </source>
</evidence>
<keyword evidence="4" id="KW-0472">Membrane</keyword>
<dbReference type="SMART" id="SM00241">
    <property type="entry name" value="ZP"/>
    <property type="match status" value="1"/>
</dbReference>
<keyword evidence="3" id="KW-0325">Glycoprotein</keyword>
<organism evidence="6 7">
    <name type="scientific">Nothobranchius furzeri</name>
    <name type="common">Turquoise killifish</name>
    <dbReference type="NCBI Taxonomy" id="105023"/>
    <lineage>
        <taxon>Eukaryota</taxon>
        <taxon>Metazoa</taxon>
        <taxon>Chordata</taxon>
        <taxon>Craniata</taxon>
        <taxon>Vertebrata</taxon>
        <taxon>Euteleostomi</taxon>
        <taxon>Actinopterygii</taxon>
        <taxon>Neopterygii</taxon>
        <taxon>Teleostei</taxon>
        <taxon>Neoteleostei</taxon>
        <taxon>Acanthomorphata</taxon>
        <taxon>Ovalentaria</taxon>
        <taxon>Atherinomorphae</taxon>
        <taxon>Cyprinodontiformes</taxon>
        <taxon>Nothobranchiidae</taxon>
        <taxon>Nothobranchius</taxon>
    </lineage>
</organism>